<dbReference type="InParanoid" id="A0A1Y5RUM0"/>
<organism evidence="10 11">
    <name type="scientific">Oceanibacterium hippocampi</name>
    <dbReference type="NCBI Taxonomy" id="745714"/>
    <lineage>
        <taxon>Bacteria</taxon>
        <taxon>Pseudomonadati</taxon>
        <taxon>Pseudomonadota</taxon>
        <taxon>Alphaproteobacteria</taxon>
        <taxon>Sneathiellales</taxon>
        <taxon>Sneathiellaceae</taxon>
        <taxon>Oceanibacterium</taxon>
    </lineage>
</organism>
<dbReference type="InterPro" id="IPR035906">
    <property type="entry name" value="MetI-like_sf"/>
</dbReference>
<dbReference type="AlphaFoldDB" id="A0A1Y5RUM0"/>
<feature type="transmembrane region" description="Helical" evidence="8">
    <location>
        <begin position="256"/>
        <end position="281"/>
    </location>
</feature>
<dbReference type="EMBL" id="FWFR01000001">
    <property type="protein sequence ID" value="SLN25784.1"/>
    <property type="molecule type" value="Genomic_DNA"/>
</dbReference>
<protein>
    <submittedName>
        <fullName evidence="10">Inner membrane ABC transporter permease protein YnjC</fullName>
    </submittedName>
</protein>
<dbReference type="SUPFAM" id="SSF161098">
    <property type="entry name" value="MetI-like"/>
    <property type="match status" value="2"/>
</dbReference>
<dbReference type="GO" id="GO:0005886">
    <property type="term" value="C:plasma membrane"/>
    <property type="evidence" value="ECO:0007669"/>
    <property type="project" value="UniProtKB-SubCell"/>
</dbReference>
<feature type="transmembrane region" description="Helical" evidence="8">
    <location>
        <begin position="63"/>
        <end position="90"/>
    </location>
</feature>
<keyword evidence="3" id="KW-1003">Cell membrane</keyword>
<keyword evidence="6 8" id="KW-1133">Transmembrane helix</keyword>
<evidence type="ECO:0000313" key="10">
    <source>
        <dbReference type="EMBL" id="SLN25784.1"/>
    </source>
</evidence>
<name>A0A1Y5RUM0_9PROT</name>
<feature type="domain" description="ABC transmembrane type-1" evidence="9">
    <location>
        <begin position="362"/>
        <end position="555"/>
    </location>
</feature>
<dbReference type="GO" id="GO:0055085">
    <property type="term" value="P:transmembrane transport"/>
    <property type="evidence" value="ECO:0007669"/>
    <property type="project" value="InterPro"/>
</dbReference>
<evidence type="ECO:0000256" key="4">
    <source>
        <dbReference type="ARBA" id="ARBA00022519"/>
    </source>
</evidence>
<dbReference type="PANTHER" id="PTHR43357:SF4">
    <property type="entry name" value="INNER MEMBRANE ABC TRANSPORTER PERMEASE PROTEIN YDCV"/>
    <property type="match status" value="1"/>
</dbReference>
<feature type="transmembrane region" description="Helical" evidence="8">
    <location>
        <begin position="534"/>
        <end position="560"/>
    </location>
</feature>
<comment type="subcellular location">
    <subcellularLocation>
        <location evidence="1">Cell inner membrane</location>
        <topology evidence="1">Multi-pass membrane protein</topology>
    </subcellularLocation>
</comment>
<sequence>MTAVQRRGGLLRFVPPFTLALFLGPLFAGLLWTLGPAFGYLPALGGERLSLAPWQALFAYPGLGNAVGLSLGTGLTATLLSVAIVTALFAHWHDSRLIARLRRLIAPLLSVPHAALAFGLAFLIAPSGWLFRLFWAPLAGPVPPDLTIVQDPLGLALIGGLVLKEVPFLFLIMLAASGQTATAGQVAQARGFGYGKARAWCAVAFPQLYPQLRLPVFAVLTYAMSTVDMAIILGPATPPPLAVLLVRWFNDPDLAFRFQASAGAILQLLLVAGTVLLWLGAERVIVRAARRRLMAGRRGGTGRFGAMLSAGTAITVFGTATAGLATMALWAGAGRWRYPDPLPSDWSLDAAVRHGPALGGHVATTAGIAIAAAGAALVLALASLEAGQRRTTANANGGRGLVLLYLPLLVPQVAFLFGIQILLVQAGADGTWPAVAWSHLLFVLPYVFLALGGAYRDLDPRYFRTGLALGRSPAALFWRLRLPLLLRPILVAGAIGIAVSVGEYLPTLFAGAGRVTTVTTEAVGLAAGGDRRLIGLYAVVQMILPGLAFLAALIIPAWCFRRRRGMRTAA</sequence>
<feature type="transmembrane region" description="Helical" evidence="8">
    <location>
        <begin position="362"/>
        <end position="382"/>
    </location>
</feature>
<dbReference type="PROSITE" id="PS50928">
    <property type="entry name" value="ABC_TM1"/>
    <property type="match status" value="2"/>
</dbReference>
<evidence type="ECO:0000259" key="9">
    <source>
        <dbReference type="PROSITE" id="PS50928"/>
    </source>
</evidence>
<evidence type="ECO:0000256" key="6">
    <source>
        <dbReference type="ARBA" id="ARBA00022989"/>
    </source>
</evidence>
<gene>
    <name evidence="10" type="primary">ynjC</name>
    <name evidence="10" type="ORF">OCH7691_00772</name>
</gene>
<keyword evidence="5 8" id="KW-0812">Transmembrane</keyword>
<feature type="transmembrane region" description="Helical" evidence="8">
    <location>
        <begin position="435"/>
        <end position="455"/>
    </location>
</feature>
<keyword evidence="2" id="KW-0813">Transport</keyword>
<evidence type="ECO:0000256" key="8">
    <source>
        <dbReference type="SAM" id="Phobius"/>
    </source>
</evidence>
<feature type="transmembrane region" description="Helical" evidence="8">
    <location>
        <begin position="155"/>
        <end position="176"/>
    </location>
</feature>
<feature type="transmembrane region" description="Helical" evidence="8">
    <location>
        <begin position="402"/>
        <end position="423"/>
    </location>
</feature>
<dbReference type="InterPro" id="IPR000515">
    <property type="entry name" value="MetI-like"/>
</dbReference>
<proteinExistence type="predicted"/>
<feature type="transmembrane region" description="Helical" evidence="8">
    <location>
        <begin position="476"/>
        <end position="499"/>
    </location>
</feature>
<dbReference type="Proteomes" id="UP000193200">
    <property type="component" value="Unassembled WGS sequence"/>
</dbReference>
<keyword evidence="4" id="KW-0997">Cell inner membrane</keyword>
<dbReference type="Gene3D" id="1.10.3720.10">
    <property type="entry name" value="MetI-like"/>
    <property type="match status" value="2"/>
</dbReference>
<feature type="transmembrane region" description="Helical" evidence="8">
    <location>
        <begin position="111"/>
        <end position="135"/>
    </location>
</feature>
<feature type="domain" description="ABC transmembrane type-1" evidence="9">
    <location>
        <begin position="63"/>
        <end position="277"/>
    </location>
</feature>
<keyword evidence="7 8" id="KW-0472">Membrane</keyword>
<evidence type="ECO:0000256" key="3">
    <source>
        <dbReference type="ARBA" id="ARBA00022475"/>
    </source>
</evidence>
<accession>A0A1Y5RUM0</accession>
<evidence type="ECO:0000256" key="7">
    <source>
        <dbReference type="ARBA" id="ARBA00023136"/>
    </source>
</evidence>
<evidence type="ECO:0000256" key="5">
    <source>
        <dbReference type="ARBA" id="ARBA00022692"/>
    </source>
</evidence>
<evidence type="ECO:0000313" key="11">
    <source>
        <dbReference type="Proteomes" id="UP000193200"/>
    </source>
</evidence>
<keyword evidence="11" id="KW-1185">Reference proteome</keyword>
<reference evidence="10 11" key="1">
    <citation type="submission" date="2017-03" db="EMBL/GenBank/DDBJ databases">
        <authorList>
            <person name="Afonso C.L."/>
            <person name="Miller P.J."/>
            <person name="Scott M.A."/>
            <person name="Spackman E."/>
            <person name="Goraichik I."/>
            <person name="Dimitrov K.M."/>
            <person name="Suarez D.L."/>
            <person name="Swayne D.E."/>
        </authorList>
    </citation>
    <scope>NUCLEOTIDE SEQUENCE [LARGE SCALE GENOMIC DNA]</scope>
    <source>
        <strain evidence="10 11">CECT 7691</strain>
    </source>
</reference>
<evidence type="ECO:0000256" key="1">
    <source>
        <dbReference type="ARBA" id="ARBA00004429"/>
    </source>
</evidence>
<dbReference type="PANTHER" id="PTHR43357">
    <property type="entry name" value="INNER MEMBRANE ABC TRANSPORTER PERMEASE PROTEIN YDCV"/>
    <property type="match status" value="1"/>
</dbReference>
<dbReference type="FunCoup" id="A0A1Y5RUM0">
    <property type="interactions" value="22"/>
</dbReference>
<feature type="transmembrane region" description="Helical" evidence="8">
    <location>
        <begin position="302"/>
        <end position="331"/>
    </location>
</feature>
<evidence type="ECO:0000256" key="2">
    <source>
        <dbReference type="ARBA" id="ARBA00022448"/>
    </source>
</evidence>